<dbReference type="EMBL" id="CAJSLV010000049">
    <property type="protein sequence ID" value="CAG6393408.1"/>
    <property type="molecule type" value="Genomic_DNA"/>
</dbReference>
<evidence type="ECO:0000313" key="1">
    <source>
        <dbReference type="EMBL" id="CAG6393408.1"/>
    </source>
</evidence>
<dbReference type="AlphaFoldDB" id="A0A9W4GR76"/>
<evidence type="ECO:0000313" key="2">
    <source>
        <dbReference type="Proteomes" id="UP001152519"/>
    </source>
</evidence>
<keyword evidence="2" id="KW-1185">Reference proteome</keyword>
<accession>A0A9W4GR76</accession>
<sequence length="70" mass="7821">MLELIVVPQPLQKFPVLRLDRVDRRALRRFITPGLYTVVDGGTRAAVRGTSDMPMGCLSLRGTPSDQLLR</sequence>
<organism evidence="1 2">
    <name type="scientific">Actinacidiphila cocklensis</name>
    <dbReference type="NCBI Taxonomy" id="887465"/>
    <lineage>
        <taxon>Bacteria</taxon>
        <taxon>Bacillati</taxon>
        <taxon>Actinomycetota</taxon>
        <taxon>Actinomycetes</taxon>
        <taxon>Kitasatosporales</taxon>
        <taxon>Streptomycetaceae</taxon>
        <taxon>Actinacidiphila</taxon>
    </lineage>
</organism>
<comment type="caution">
    <text evidence="1">The sequence shown here is derived from an EMBL/GenBank/DDBJ whole genome shotgun (WGS) entry which is preliminary data.</text>
</comment>
<dbReference type="Proteomes" id="UP001152519">
    <property type="component" value="Unassembled WGS sequence"/>
</dbReference>
<proteinExistence type="predicted"/>
<reference evidence="1" key="1">
    <citation type="submission" date="2021-05" db="EMBL/GenBank/DDBJ databases">
        <authorList>
            <person name="Arsene-Ploetze F."/>
        </authorList>
    </citation>
    <scope>NUCLEOTIDE SEQUENCE</scope>
    <source>
        <strain evidence="1">DSM 42138</strain>
    </source>
</reference>
<name>A0A9W4GR76_9ACTN</name>
<gene>
    <name evidence="1" type="ORF">SCOCK_200020</name>
</gene>
<protein>
    <submittedName>
        <fullName evidence="1">Uncharacterized protein</fullName>
    </submittedName>
</protein>